<comment type="caution">
    <text evidence="3">The sequence shown here is derived from an EMBL/GenBank/DDBJ whole genome shotgun (WGS) entry which is preliminary data.</text>
</comment>
<dbReference type="GO" id="GO:0046983">
    <property type="term" value="F:protein dimerization activity"/>
    <property type="evidence" value="ECO:0007669"/>
    <property type="project" value="InterPro"/>
</dbReference>
<dbReference type="PANTHER" id="PTHR32166">
    <property type="entry name" value="OSJNBA0013A04.12 PROTEIN"/>
    <property type="match status" value="1"/>
</dbReference>
<dbReference type="PANTHER" id="PTHR32166:SF123">
    <property type="entry name" value="BED-TYPE DOMAIN-CONTAINING PROTEIN"/>
    <property type="match status" value="1"/>
</dbReference>
<feature type="compositionally biased region" description="Basic and acidic residues" evidence="1">
    <location>
        <begin position="505"/>
        <end position="518"/>
    </location>
</feature>
<feature type="compositionally biased region" description="Basic and acidic residues" evidence="1">
    <location>
        <begin position="484"/>
        <end position="497"/>
    </location>
</feature>
<dbReference type="Pfam" id="PF05699">
    <property type="entry name" value="Dimer_Tnp_hAT"/>
    <property type="match status" value="1"/>
</dbReference>
<feature type="domain" description="HAT C-terminal dimerisation" evidence="2">
    <location>
        <begin position="277"/>
        <end position="339"/>
    </location>
</feature>
<gene>
    <name evidence="3" type="ORF">CBR_g51014</name>
</gene>
<organism evidence="3 4">
    <name type="scientific">Chara braunii</name>
    <name type="common">Braun's stonewort</name>
    <dbReference type="NCBI Taxonomy" id="69332"/>
    <lineage>
        <taxon>Eukaryota</taxon>
        <taxon>Viridiplantae</taxon>
        <taxon>Streptophyta</taxon>
        <taxon>Charophyceae</taxon>
        <taxon>Charales</taxon>
        <taxon>Characeae</taxon>
        <taxon>Chara</taxon>
    </lineage>
</organism>
<accession>A0A388M807</accession>
<feature type="region of interest" description="Disordered" evidence="1">
    <location>
        <begin position="484"/>
        <end position="623"/>
    </location>
</feature>
<evidence type="ECO:0000256" key="1">
    <source>
        <dbReference type="SAM" id="MobiDB-lite"/>
    </source>
</evidence>
<dbReference type="SUPFAM" id="SSF53098">
    <property type="entry name" value="Ribonuclease H-like"/>
    <property type="match status" value="1"/>
</dbReference>
<evidence type="ECO:0000313" key="4">
    <source>
        <dbReference type="Proteomes" id="UP000265515"/>
    </source>
</evidence>
<feature type="compositionally biased region" description="Basic residues" evidence="1">
    <location>
        <begin position="554"/>
        <end position="573"/>
    </location>
</feature>
<proteinExistence type="predicted"/>
<name>A0A388M807_CHABU</name>
<evidence type="ECO:0000313" key="3">
    <source>
        <dbReference type="EMBL" id="GBG90666.1"/>
    </source>
</evidence>
<dbReference type="Proteomes" id="UP000265515">
    <property type="component" value="Unassembled WGS sequence"/>
</dbReference>
<sequence length="633" mass="71808">MDNARVCVKAGKMVEQKYPWIFRVDCTAHALDLALEDMNKSLEWFRTTVKRGNQLGKFIMNHDKVRALFLSKSGGAQIKRPGVTRFATNIIMLKSLSDVSNALKVAVGDKGWVPDIVRPDLATQFEEATTTVLDDTFWDDVDKALPTTDSIMALQRLVDGPGGTLPKVYHRMDTVVESIRKLDVLTDHEKGEVEVILMDRWAFMTSELHCAAAFLDPEYRADGYFKDTEIRAGFNIWLYTWCKPEQFDDISWQVDEWVHFKGSFQLEESMCTARTKTPAMWWDAFGSRLYLLQPQAIRLLGQASSSAACERNWSLHELIFGRRRTKMLPTHLSKLVYNNWNLHLQWRQEHGQGEVDVHIPWLEDMPDEEREHEVEAYYNEWVRRVKRRAKDGGSDLEEGDGGGVGEEEDDEVPMARRWLHNDDMDDYMDHGIRQLNNYTHHWHFNTMPGRHRERLLRRLSGQERPAPEVQYNLEERDRALRAKETGAWVDGREEGGSRRQHRRARPGEGDGGRKRTAEVDIAPAPKWGRGRPSNKEKAERNAAEKAVKKASASAKKKSSAAKKKAAAAKKKKGKVIDDDNTPPCSASSSSSSDDDDGDDDADGAECAEIEHPPYGSPHGSGMCGCGSCGCKYD</sequence>
<keyword evidence="4" id="KW-1185">Reference proteome</keyword>
<feature type="compositionally biased region" description="Acidic residues" evidence="1">
    <location>
        <begin position="592"/>
        <end position="607"/>
    </location>
</feature>
<evidence type="ECO:0000259" key="2">
    <source>
        <dbReference type="Pfam" id="PF05699"/>
    </source>
</evidence>
<feature type="compositionally biased region" description="Acidic residues" evidence="1">
    <location>
        <begin position="394"/>
        <end position="410"/>
    </location>
</feature>
<dbReference type="Gramene" id="GBG90666">
    <property type="protein sequence ID" value="GBG90666"/>
    <property type="gene ID" value="CBR_g51014"/>
</dbReference>
<feature type="region of interest" description="Disordered" evidence="1">
    <location>
        <begin position="389"/>
        <end position="410"/>
    </location>
</feature>
<dbReference type="EMBL" id="BFEA01000830">
    <property type="protein sequence ID" value="GBG90666.1"/>
    <property type="molecule type" value="Genomic_DNA"/>
</dbReference>
<dbReference type="AlphaFoldDB" id="A0A388M807"/>
<feature type="compositionally biased region" description="Basic and acidic residues" evidence="1">
    <location>
        <begin position="533"/>
        <end position="547"/>
    </location>
</feature>
<dbReference type="InterPro" id="IPR012337">
    <property type="entry name" value="RNaseH-like_sf"/>
</dbReference>
<protein>
    <recommendedName>
        <fullName evidence="2">HAT C-terminal dimerisation domain-containing protein</fullName>
    </recommendedName>
</protein>
<reference evidence="3 4" key="1">
    <citation type="journal article" date="2018" name="Cell">
        <title>The Chara Genome: Secondary Complexity and Implications for Plant Terrestrialization.</title>
        <authorList>
            <person name="Nishiyama T."/>
            <person name="Sakayama H."/>
            <person name="Vries J.D."/>
            <person name="Buschmann H."/>
            <person name="Saint-Marcoux D."/>
            <person name="Ullrich K.K."/>
            <person name="Haas F.B."/>
            <person name="Vanderstraeten L."/>
            <person name="Becker D."/>
            <person name="Lang D."/>
            <person name="Vosolsobe S."/>
            <person name="Rombauts S."/>
            <person name="Wilhelmsson P.K.I."/>
            <person name="Janitza P."/>
            <person name="Kern R."/>
            <person name="Heyl A."/>
            <person name="Rumpler F."/>
            <person name="Villalobos L.I.A.C."/>
            <person name="Clay J.M."/>
            <person name="Skokan R."/>
            <person name="Toyoda A."/>
            <person name="Suzuki Y."/>
            <person name="Kagoshima H."/>
            <person name="Schijlen E."/>
            <person name="Tajeshwar N."/>
            <person name="Catarino B."/>
            <person name="Hetherington A.J."/>
            <person name="Saltykova A."/>
            <person name="Bonnot C."/>
            <person name="Breuninger H."/>
            <person name="Symeonidi A."/>
            <person name="Radhakrishnan G.V."/>
            <person name="Van Nieuwerburgh F."/>
            <person name="Deforce D."/>
            <person name="Chang C."/>
            <person name="Karol K.G."/>
            <person name="Hedrich R."/>
            <person name="Ulvskov P."/>
            <person name="Glockner G."/>
            <person name="Delwiche C.F."/>
            <person name="Petrasek J."/>
            <person name="Van de Peer Y."/>
            <person name="Friml J."/>
            <person name="Beilby M."/>
            <person name="Dolan L."/>
            <person name="Kohara Y."/>
            <person name="Sugano S."/>
            <person name="Fujiyama A."/>
            <person name="Delaux P.-M."/>
            <person name="Quint M."/>
            <person name="TheiBen G."/>
            <person name="Hagemann M."/>
            <person name="Harholt J."/>
            <person name="Dunand C."/>
            <person name="Zachgo S."/>
            <person name="Langdale J."/>
            <person name="Maumus F."/>
            <person name="Straeten D.V.D."/>
            <person name="Gould S.B."/>
            <person name="Rensing S.A."/>
        </authorList>
    </citation>
    <scope>NUCLEOTIDE SEQUENCE [LARGE SCALE GENOMIC DNA]</scope>
    <source>
        <strain evidence="3 4">S276</strain>
    </source>
</reference>
<dbReference type="InterPro" id="IPR008906">
    <property type="entry name" value="HATC_C_dom"/>
</dbReference>